<feature type="region of interest" description="Disordered" evidence="1">
    <location>
        <begin position="1"/>
        <end position="91"/>
    </location>
</feature>
<gene>
    <name evidence="3" type="ORF">PoB_005069000</name>
</gene>
<dbReference type="AlphaFoldDB" id="A0AAV4BXY6"/>
<dbReference type="PANTHER" id="PTHR46599">
    <property type="entry name" value="PIGGYBAC TRANSPOSABLE ELEMENT-DERIVED PROTEIN 4"/>
    <property type="match status" value="1"/>
</dbReference>
<keyword evidence="4" id="KW-1185">Reference proteome</keyword>
<evidence type="ECO:0000256" key="1">
    <source>
        <dbReference type="SAM" id="MobiDB-lite"/>
    </source>
</evidence>
<comment type="caution">
    <text evidence="3">The sequence shown here is derived from an EMBL/GenBank/DDBJ whole genome shotgun (WGS) entry which is preliminary data.</text>
</comment>
<dbReference type="PANTHER" id="PTHR46599:SF3">
    <property type="entry name" value="PIGGYBAC TRANSPOSABLE ELEMENT-DERIVED PROTEIN 4"/>
    <property type="match status" value="1"/>
</dbReference>
<proteinExistence type="predicted"/>
<name>A0AAV4BXY6_9GAST</name>
<evidence type="ECO:0000313" key="4">
    <source>
        <dbReference type="Proteomes" id="UP000735302"/>
    </source>
</evidence>
<dbReference type="Proteomes" id="UP000735302">
    <property type="component" value="Unassembled WGS sequence"/>
</dbReference>
<feature type="domain" description="PiggyBac transposable element-derived protein" evidence="2">
    <location>
        <begin position="143"/>
        <end position="314"/>
    </location>
</feature>
<feature type="compositionally biased region" description="Basic and acidic residues" evidence="1">
    <location>
        <begin position="13"/>
        <end position="34"/>
    </location>
</feature>
<accession>A0AAV4BXY6</accession>
<feature type="compositionally biased region" description="Acidic residues" evidence="1">
    <location>
        <begin position="35"/>
        <end position="52"/>
    </location>
</feature>
<evidence type="ECO:0000313" key="3">
    <source>
        <dbReference type="EMBL" id="GFO24185.1"/>
    </source>
</evidence>
<evidence type="ECO:0000259" key="2">
    <source>
        <dbReference type="Pfam" id="PF13843"/>
    </source>
</evidence>
<feature type="compositionally biased region" description="Polar residues" evidence="1">
    <location>
        <begin position="75"/>
        <end position="84"/>
    </location>
</feature>
<feature type="compositionally biased region" description="Polar residues" evidence="1">
    <location>
        <begin position="1"/>
        <end position="12"/>
    </location>
</feature>
<reference evidence="3 4" key="1">
    <citation type="journal article" date="2021" name="Elife">
        <title>Chloroplast acquisition without the gene transfer in kleptoplastic sea slugs, Plakobranchus ocellatus.</title>
        <authorList>
            <person name="Maeda T."/>
            <person name="Takahashi S."/>
            <person name="Yoshida T."/>
            <person name="Shimamura S."/>
            <person name="Takaki Y."/>
            <person name="Nagai Y."/>
            <person name="Toyoda A."/>
            <person name="Suzuki Y."/>
            <person name="Arimoto A."/>
            <person name="Ishii H."/>
            <person name="Satoh N."/>
            <person name="Nishiyama T."/>
            <person name="Hasebe M."/>
            <person name="Maruyama T."/>
            <person name="Minagawa J."/>
            <person name="Obokata J."/>
            <person name="Shigenobu S."/>
        </authorList>
    </citation>
    <scope>NUCLEOTIDE SEQUENCE [LARGE SCALE GENOMIC DNA]</scope>
</reference>
<organism evidence="3 4">
    <name type="scientific">Plakobranchus ocellatus</name>
    <dbReference type="NCBI Taxonomy" id="259542"/>
    <lineage>
        <taxon>Eukaryota</taxon>
        <taxon>Metazoa</taxon>
        <taxon>Spiralia</taxon>
        <taxon>Lophotrochozoa</taxon>
        <taxon>Mollusca</taxon>
        <taxon>Gastropoda</taxon>
        <taxon>Heterobranchia</taxon>
        <taxon>Euthyneura</taxon>
        <taxon>Panpulmonata</taxon>
        <taxon>Sacoglossa</taxon>
        <taxon>Placobranchoidea</taxon>
        <taxon>Plakobranchidae</taxon>
        <taxon>Plakobranchus</taxon>
    </lineage>
</organism>
<dbReference type="Pfam" id="PF13843">
    <property type="entry name" value="DDE_Tnp_1_7"/>
    <property type="match status" value="1"/>
</dbReference>
<sequence>MMFYNKNQSQNEKIGDNDRSTSSDEEREDTRQEVELDLDFDSDTDESSDDDSATPTRSKRPCKGKASATVRAKGNSRSGSSTYRVPQAGDSNVDLDLINNSDRAAAASNEPEWLQIEHDETSNNFRFAPPFTGVCDQVNENFTPFDCLSLLVDNEVKETLIKSINEFAEVKIKKNTPLRRHSKYHKWTPVNNFDLLKFFAVTIMMGIDQRGDISDYFSLSPDLYTPFYHQVTTCKKFSLIYSSMLHAGNAQAQGKEKIEPFINLLLQKFRSAFYLYQRFSLDEMIIGFKVDGHSNSSIVQSPKSTTSKLLGFATLRLGMLEGKRSRGKQREKLIEGLADWLKAGKSLEAIEATKDRKKWRTMIANAVKQGT</sequence>
<dbReference type="EMBL" id="BLXT01005595">
    <property type="protein sequence ID" value="GFO24185.1"/>
    <property type="molecule type" value="Genomic_DNA"/>
</dbReference>
<dbReference type="InterPro" id="IPR029526">
    <property type="entry name" value="PGBD"/>
</dbReference>
<protein>
    <submittedName>
        <fullName evidence="3">PiggyBac transposable element-derived protein 4</fullName>
    </submittedName>
</protein>